<reference evidence="5 6" key="1">
    <citation type="journal article" date="2007" name="Science">
        <title>The Chlamydomonas genome reveals the evolution of key animal and plant functions.</title>
        <authorList>
            <person name="Merchant S.S."/>
            <person name="Prochnik S.E."/>
            <person name="Vallon O."/>
            <person name="Harris E.H."/>
            <person name="Karpowicz S.J."/>
            <person name="Witman G.B."/>
            <person name="Terry A."/>
            <person name="Salamov A."/>
            <person name="Fritz-Laylin L.K."/>
            <person name="Marechal-Drouard L."/>
            <person name="Marshall W.F."/>
            <person name="Qu L.H."/>
            <person name="Nelson D.R."/>
            <person name="Sanderfoot A.A."/>
            <person name="Spalding M.H."/>
            <person name="Kapitonov V.V."/>
            <person name="Ren Q."/>
            <person name="Ferris P."/>
            <person name="Lindquist E."/>
            <person name="Shapiro H."/>
            <person name="Lucas S.M."/>
            <person name="Grimwood J."/>
            <person name="Schmutz J."/>
            <person name="Cardol P."/>
            <person name="Cerutti H."/>
            <person name="Chanfreau G."/>
            <person name="Chen C.L."/>
            <person name="Cognat V."/>
            <person name="Croft M.T."/>
            <person name="Dent R."/>
            <person name="Dutcher S."/>
            <person name="Fernandez E."/>
            <person name="Fukuzawa H."/>
            <person name="Gonzalez-Ballester D."/>
            <person name="Gonzalez-Halphen D."/>
            <person name="Hallmann A."/>
            <person name="Hanikenne M."/>
            <person name="Hippler M."/>
            <person name="Inwood W."/>
            <person name="Jabbari K."/>
            <person name="Kalanon M."/>
            <person name="Kuras R."/>
            <person name="Lefebvre P.A."/>
            <person name="Lemaire S.D."/>
            <person name="Lobanov A.V."/>
            <person name="Lohr M."/>
            <person name="Manuell A."/>
            <person name="Meier I."/>
            <person name="Mets L."/>
            <person name="Mittag M."/>
            <person name="Mittelmeier T."/>
            <person name="Moroney J.V."/>
            <person name="Moseley J."/>
            <person name="Napoli C."/>
            <person name="Nedelcu A.M."/>
            <person name="Niyogi K."/>
            <person name="Novoselov S.V."/>
            <person name="Paulsen I.T."/>
            <person name="Pazour G."/>
            <person name="Purton S."/>
            <person name="Ral J.P."/>
            <person name="Riano-Pachon D.M."/>
            <person name="Riekhof W."/>
            <person name="Rymarquis L."/>
            <person name="Schroda M."/>
            <person name="Stern D."/>
            <person name="Umen J."/>
            <person name="Willows R."/>
            <person name="Wilson N."/>
            <person name="Zimmer S.L."/>
            <person name="Allmer J."/>
            <person name="Balk J."/>
            <person name="Bisova K."/>
            <person name="Chen C.J."/>
            <person name="Elias M."/>
            <person name="Gendler K."/>
            <person name="Hauser C."/>
            <person name="Lamb M.R."/>
            <person name="Ledford H."/>
            <person name="Long J.C."/>
            <person name="Minagawa J."/>
            <person name="Page M.D."/>
            <person name="Pan J."/>
            <person name="Pootakham W."/>
            <person name="Roje S."/>
            <person name="Rose A."/>
            <person name="Stahlberg E."/>
            <person name="Terauchi A.M."/>
            <person name="Yang P."/>
            <person name="Ball S."/>
            <person name="Bowler C."/>
            <person name="Dieckmann C.L."/>
            <person name="Gladyshev V.N."/>
            <person name="Green P."/>
            <person name="Jorgensen R."/>
            <person name="Mayfield S."/>
            <person name="Mueller-Roeber B."/>
            <person name="Rajamani S."/>
            <person name="Sayre R.T."/>
            <person name="Brokstein P."/>
            <person name="Dubchak I."/>
            <person name="Goodstein D."/>
            <person name="Hornick L."/>
            <person name="Huang Y.W."/>
            <person name="Jhaveri J."/>
            <person name="Luo Y."/>
            <person name="Martinez D."/>
            <person name="Ngau W.C."/>
            <person name="Otillar B."/>
            <person name="Poliakov A."/>
            <person name="Porter A."/>
            <person name="Szajkowski L."/>
            <person name="Werner G."/>
            <person name="Zhou K."/>
            <person name="Grigoriev I.V."/>
            <person name="Rokhsar D.S."/>
            <person name="Grossman A.R."/>
        </authorList>
    </citation>
    <scope>NUCLEOTIDE SEQUENCE [LARGE SCALE GENOMIC DNA]</scope>
    <source>
        <strain evidence="6">CC-503</strain>
    </source>
</reference>
<dbReference type="FunCoup" id="A8HNC8">
    <property type="interactions" value="116"/>
</dbReference>
<dbReference type="PANTHER" id="PTHR14110:SF18">
    <property type="entry name" value="OUTER ENVELOPE PORE PROTEIN 16-3, CHLOROPLASTIC_MITOCHONDRIAL"/>
    <property type="match status" value="1"/>
</dbReference>
<evidence type="ECO:0000256" key="2">
    <source>
        <dbReference type="ARBA" id="ARBA00022692"/>
    </source>
</evidence>
<dbReference type="ExpressionAtlas" id="A8HNC8">
    <property type="expression patterns" value="baseline and differential"/>
</dbReference>
<dbReference type="GO" id="GO:0045039">
    <property type="term" value="P:protein insertion into mitochondrial inner membrane"/>
    <property type="evidence" value="ECO:0007669"/>
    <property type="project" value="InterPro"/>
</dbReference>
<dbReference type="STRING" id="3055.A8HNC8"/>
<organism evidence="5 6">
    <name type="scientific">Chlamydomonas reinhardtii</name>
    <name type="common">Chlamydomonas smithii</name>
    <dbReference type="NCBI Taxonomy" id="3055"/>
    <lineage>
        <taxon>Eukaryota</taxon>
        <taxon>Viridiplantae</taxon>
        <taxon>Chlorophyta</taxon>
        <taxon>core chlorophytes</taxon>
        <taxon>Chlorophyceae</taxon>
        <taxon>CS clade</taxon>
        <taxon>Chlamydomonadales</taxon>
        <taxon>Chlamydomonadaceae</taxon>
        <taxon>Chlamydomonas</taxon>
    </lineage>
</organism>
<proteinExistence type="predicted"/>
<dbReference type="Gramene" id="PNW88910">
    <property type="protein sequence ID" value="PNW88910"/>
    <property type="gene ID" value="CHLRE_01g050400v5"/>
</dbReference>
<evidence type="ECO:0000256" key="1">
    <source>
        <dbReference type="ARBA" id="ARBA00004141"/>
    </source>
</evidence>
<evidence type="ECO:0000256" key="4">
    <source>
        <dbReference type="ARBA" id="ARBA00023136"/>
    </source>
</evidence>
<dbReference type="PaxDb" id="3055-EDP09499"/>
<gene>
    <name evidence="5" type="ORF">CHLRE_01g050400v5</name>
</gene>
<name>A8HNC8_CHLRE</name>
<dbReference type="EMBL" id="CM008962">
    <property type="protein sequence ID" value="PNW88910.1"/>
    <property type="molecule type" value="Genomic_DNA"/>
</dbReference>
<dbReference type="RefSeq" id="XP_001689761.1">
    <property type="nucleotide sequence ID" value="XM_001689709.2"/>
</dbReference>
<accession>A8HNC8</accession>
<evidence type="ECO:0000313" key="5">
    <source>
        <dbReference type="EMBL" id="PNW88910.1"/>
    </source>
</evidence>
<dbReference type="KEGG" id="cre:CHLRE_01g050400v5"/>
<dbReference type="Pfam" id="PF02466">
    <property type="entry name" value="Tim17"/>
    <property type="match status" value="1"/>
</dbReference>
<dbReference type="Proteomes" id="UP000006906">
    <property type="component" value="Chromosome 1"/>
</dbReference>
<dbReference type="InterPro" id="IPR039175">
    <property type="entry name" value="TIM22"/>
</dbReference>
<dbReference type="InParanoid" id="A8HNC8"/>
<keyword evidence="4" id="KW-0472">Membrane</keyword>
<dbReference type="AlphaFoldDB" id="A8HNC8"/>
<dbReference type="eggNOG" id="KOG1652">
    <property type="taxonomic scope" value="Eukaryota"/>
</dbReference>
<protein>
    <submittedName>
        <fullName evidence="5">Uncharacterized protein</fullName>
    </submittedName>
</protein>
<dbReference type="HOGENOM" id="CLU_998731_0_0_1"/>
<evidence type="ECO:0000256" key="3">
    <source>
        <dbReference type="ARBA" id="ARBA00022989"/>
    </source>
</evidence>
<sequence length="279" mass="28691">MVAEGQSVVRATPLQAPTSNSNVAFVTRTGDDTTKRAATVPGFKDETALEALPLDNTPCTLKGLSGGFAAGLLGYVFGFVPSMLRNRSLKSIHIWGGDGMSSFKAFFVMSGVYTTVQCISERIRQQDDGLNRIIAGGVSGVAVAWKSGLWGALQSGLLLAAVSWVFDFGTGAAKASSIGGRSTTGSCAAGSSGCSVASVGQLLSVSHGADGPGSEARGSRPLHVTLGAGYGGAGRRHGQAGGWALLRRPEEVLRTPVVMWLGPIANRAYFAPPAMQLSS</sequence>
<dbReference type="GO" id="GO:0042721">
    <property type="term" value="C:TIM22 mitochondrial import inner membrane insertion complex"/>
    <property type="evidence" value="ECO:0007669"/>
    <property type="project" value="InterPro"/>
</dbReference>
<dbReference type="GeneID" id="5715736"/>
<keyword evidence="6" id="KW-1185">Reference proteome</keyword>
<dbReference type="OrthoDB" id="1913277at2759"/>
<keyword evidence="3" id="KW-1133">Transmembrane helix</keyword>
<keyword evidence="2" id="KW-0812">Transmembrane</keyword>
<evidence type="ECO:0000313" key="6">
    <source>
        <dbReference type="Proteomes" id="UP000006906"/>
    </source>
</evidence>
<comment type="subcellular location">
    <subcellularLocation>
        <location evidence="1">Membrane</location>
        <topology evidence="1">Multi-pass membrane protein</topology>
    </subcellularLocation>
</comment>
<dbReference type="PANTHER" id="PTHR14110">
    <property type="entry name" value="MITOCHONDRIAL IMPORT INNER MEMBRANE TRANSLOCASE SUBUNIT TIM22"/>
    <property type="match status" value="1"/>
</dbReference>